<dbReference type="HOGENOM" id="CLU_001853_1_0_1"/>
<dbReference type="InterPro" id="IPR056168">
    <property type="entry name" value="TPR_IF140/IFT172/WDR19"/>
</dbReference>
<evidence type="ECO:0000256" key="1">
    <source>
        <dbReference type="ARBA" id="ARBA00004138"/>
    </source>
</evidence>
<dbReference type="SMR" id="I7LVZ7"/>
<dbReference type="Proteomes" id="UP000009168">
    <property type="component" value="Unassembled WGS sequence"/>
</dbReference>
<evidence type="ECO:0007829" key="16">
    <source>
        <dbReference type="PDB" id="8HME"/>
    </source>
</evidence>
<feature type="domain" description="IF140 C-terminal TPR" evidence="12">
    <location>
        <begin position="1243"/>
        <end position="1363"/>
    </location>
</feature>
<keyword evidence="2 7" id="KW-0853">WD repeat</keyword>
<dbReference type="GeneID" id="7833808"/>
<dbReference type="SUPFAM" id="SSF48452">
    <property type="entry name" value="TPR-like"/>
    <property type="match status" value="1"/>
</dbReference>
<dbReference type="PANTHER" id="PTHR15722:SF7">
    <property type="entry name" value="INTRAFLAGELLAR TRANSPORT PROTEIN 140 HOMOLOG"/>
    <property type="match status" value="1"/>
</dbReference>
<evidence type="ECO:0007829" key="17">
    <source>
        <dbReference type="PDB" id="8HMF"/>
    </source>
</evidence>
<evidence type="ECO:0000313" key="15">
    <source>
        <dbReference type="Proteomes" id="UP000009168"/>
    </source>
</evidence>
<keyword evidence="3" id="KW-0677">Repeat</keyword>
<evidence type="ECO:0000259" key="12">
    <source>
        <dbReference type="Pfam" id="PF24760"/>
    </source>
</evidence>
<dbReference type="KEGG" id="tet:TTHERM_00220810"/>
<keyword evidence="4" id="KW-0802">TPR repeat</keyword>
<dbReference type="InterPro" id="IPR011990">
    <property type="entry name" value="TPR-like_helical_dom_sf"/>
</dbReference>
<evidence type="ECO:0000256" key="7">
    <source>
        <dbReference type="PROSITE-ProRule" id="PRU00221"/>
    </source>
</evidence>
<reference evidence="15" key="1">
    <citation type="journal article" date="2006" name="PLoS Biol.">
        <title>Macronuclear genome sequence of the ciliate Tetrahymena thermophila, a model eukaryote.</title>
        <authorList>
            <person name="Eisen J.A."/>
            <person name="Coyne R.S."/>
            <person name="Wu M."/>
            <person name="Wu D."/>
            <person name="Thiagarajan M."/>
            <person name="Wortman J.R."/>
            <person name="Badger J.H."/>
            <person name="Ren Q."/>
            <person name="Amedeo P."/>
            <person name="Jones K.M."/>
            <person name="Tallon L.J."/>
            <person name="Delcher A.L."/>
            <person name="Salzberg S.L."/>
            <person name="Silva J.C."/>
            <person name="Haas B.J."/>
            <person name="Majoros W.H."/>
            <person name="Farzad M."/>
            <person name="Carlton J.M."/>
            <person name="Smith R.K. Jr."/>
            <person name="Garg J."/>
            <person name="Pearlman R.E."/>
            <person name="Karrer K.M."/>
            <person name="Sun L."/>
            <person name="Manning G."/>
            <person name="Elde N.C."/>
            <person name="Turkewitz A.P."/>
            <person name="Asai D.J."/>
            <person name="Wilkes D.E."/>
            <person name="Wang Y."/>
            <person name="Cai H."/>
            <person name="Collins K."/>
            <person name="Stewart B.A."/>
            <person name="Lee S.R."/>
            <person name="Wilamowska K."/>
            <person name="Weinberg Z."/>
            <person name="Ruzzo W.L."/>
            <person name="Wloga D."/>
            <person name="Gaertig J."/>
            <person name="Frankel J."/>
            <person name="Tsao C.-C."/>
            <person name="Gorovsky M.A."/>
            <person name="Keeling P.J."/>
            <person name="Waller R.F."/>
            <person name="Patron N.J."/>
            <person name="Cherry J.M."/>
            <person name="Stover N.A."/>
            <person name="Krieger C.J."/>
            <person name="del Toro C."/>
            <person name="Ryder H.F."/>
            <person name="Williamson S.C."/>
            <person name="Barbeau R.A."/>
            <person name="Hamilton E.P."/>
            <person name="Orias E."/>
        </authorList>
    </citation>
    <scope>NUCLEOTIDE SEQUENCE [LARGE SCALE GENOMIC DNA]</scope>
    <source>
        <strain evidence="15">SB210</strain>
    </source>
</reference>
<dbReference type="InterPro" id="IPR015943">
    <property type="entry name" value="WD40/YVTN_repeat-like_dom_sf"/>
</dbReference>
<evidence type="ECO:0000256" key="4">
    <source>
        <dbReference type="ARBA" id="ARBA00022803"/>
    </source>
</evidence>
<dbReference type="InParanoid" id="I7LVZ7"/>
<dbReference type="RefSeq" id="XP_001020653.1">
    <property type="nucleotide sequence ID" value="XM_001020653.1"/>
</dbReference>
<evidence type="ECO:0000313" key="14">
    <source>
        <dbReference type="EMBL" id="EAS00408.1"/>
    </source>
</evidence>
<dbReference type="Pfam" id="PF24760">
    <property type="entry name" value="TPR_IF140_C"/>
    <property type="match status" value="1"/>
</dbReference>
<dbReference type="GO" id="GO:0035721">
    <property type="term" value="P:intraciliary retrograde transport"/>
    <property type="evidence" value="ECO:0007669"/>
    <property type="project" value="TreeGrafter"/>
</dbReference>
<evidence type="ECO:0000256" key="9">
    <source>
        <dbReference type="SAM" id="MobiDB-lite"/>
    </source>
</evidence>
<dbReference type="PDB" id="8HME">
    <property type="method" value="EM"/>
    <property type="resolution" value="4.20 A"/>
    <property type="chains" value="D=1-1407"/>
</dbReference>
<evidence type="ECO:0000259" key="10">
    <source>
        <dbReference type="Pfam" id="PF23383"/>
    </source>
</evidence>
<evidence type="ECO:0000256" key="3">
    <source>
        <dbReference type="ARBA" id="ARBA00022737"/>
    </source>
</evidence>
<dbReference type="InterPro" id="IPR056155">
    <property type="entry name" value="Beta-prop_IFT140_2nd"/>
</dbReference>
<keyword evidence="15" id="KW-1185">Reference proteome</keyword>
<dbReference type="OMA" id="YAQFMES"/>
<evidence type="ECO:0000256" key="8">
    <source>
        <dbReference type="SAM" id="Coils"/>
    </source>
</evidence>
<proteinExistence type="evidence at protein level"/>
<evidence type="ECO:0000259" key="11">
    <source>
        <dbReference type="Pfam" id="PF23385"/>
    </source>
</evidence>
<dbReference type="PROSITE" id="PS50294">
    <property type="entry name" value="WD_REPEATS_REGION"/>
    <property type="match status" value="1"/>
</dbReference>
<dbReference type="OrthoDB" id="10258787at2759"/>
<feature type="repeat" description="WD" evidence="7">
    <location>
        <begin position="94"/>
        <end position="125"/>
    </location>
</feature>
<dbReference type="SUPFAM" id="SSF82171">
    <property type="entry name" value="DPP6 N-terminal domain-like"/>
    <property type="match status" value="1"/>
</dbReference>
<dbReference type="Pfam" id="PF24762">
    <property type="entry name" value="TPR_IF140-IFT172"/>
    <property type="match status" value="1"/>
</dbReference>
<keyword evidence="8" id="KW-0175">Coiled coil</keyword>
<gene>
    <name evidence="14" type="ORF">TTHERM_00220810</name>
</gene>
<dbReference type="GO" id="GO:0036064">
    <property type="term" value="C:ciliary basal body"/>
    <property type="evidence" value="ECO:0007669"/>
    <property type="project" value="TreeGrafter"/>
</dbReference>
<feature type="domain" description="IFT140 second beta-propeller" evidence="11">
    <location>
        <begin position="383"/>
        <end position="694"/>
    </location>
</feature>
<feature type="domain" description="IF140/IFT172/WDR19 TPR" evidence="13">
    <location>
        <begin position="741"/>
        <end position="1235"/>
    </location>
</feature>
<dbReference type="eggNOG" id="KOG3617">
    <property type="taxonomic scope" value="Eukaryota"/>
</dbReference>
<feature type="domain" description="IFT140 first beta-propeller" evidence="10">
    <location>
        <begin position="151"/>
        <end position="374"/>
    </location>
</feature>
<evidence type="ECO:0000256" key="6">
    <source>
        <dbReference type="ARBA" id="ARBA00023273"/>
    </source>
</evidence>
<dbReference type="GO" id="GO:0005930">
    <property type="term" value="C:axoneme"/>
    <property type="evidence" value="ECO:0007669"/>
    <property type="project" value="TreeGrafter"/>
</dbReference>
<name>I7LVZ7_TETTS</name>
<reference evidence="16 17" key="2">
    <citation type="journal article" date="2023" name="Nat. Commun.">
        <title>Structural insight into the intraflagellar transport complex IFT-A and its assembly in the anterograde IFT train.</title>
        <authorList>
            <person name="Ma Y."/>
            <person name="He J."/>
            <person name="Li S."/>
            <person name="Yao D."/>
            <person name="Huang C."/>
            <person name="Wu J."/>
            <person name="Lei M."/>
        </authorList>
    </citation>
    <scope>STRUCTURE BY ELECTRON MICROSCOPY (4.20 ANGSTROMS)</scope>
</reference>
<keyword evidence="16 17" id="KW-0002">3D-structure</keyword>
<comment type="subcellular location">
    <subcellularLocation>
        <location evidence="1">Cell projection</location>
        <location evidence="1">Cilium</location>
    </subcellularLocation>
</comment>
<dbReference type="PROSITE" id="PS50082">
    <property type="entry name" value="WD_REPEATS_2"/>
    <property type="match status" value="1"/>
</dbReference>
<dbReference type="PDB" id="8HMF">
    <property type="method" value="EM"/>
    <property type="resolution" value="4.60 A"/>
    <property type="chains" value="D=1-1407"/>
</dbReference>
<accession>I7LVZ7</accession>
<dbReference type="Gene3D" id="1.25.40.470">
    <property type="match status" value="2"/>
</dbReference>
<protein>
    <submittedName>
        <fullName evidence="14">Intraflagellar transporter</fullName>
    </submittedName>
</protein>
<dbReference type="EMDB" id="EMD-34898"/>
<feature type="domain" description="IFT140 first beta-propeller" evidence="10">
    <location>
        <begin position="38"/>
        <end position="126"/>
    </location>
</feature>
<dbReference type="InterPro" id="IPR056154">
    <property type="entry name" value="Beta-prop_IFT140_1st"/>
</dbReference>
<keyword evidence="6" id="KW-0966">Cell projection</keyword>
<keyword evidence="5" id="KW-0969">Cilium</keyword>
<dbReference type="EMBL" id="GG662621">
    <property type="protein sequence ID" value="EAS00408.1"/>
    <property type="molecule type" value="Genomic_DNA"/>
</dbReference>
<dbReference type="EMDB" id="EMD-34897"/>
<dbReference type="SUPFAM" id="SSF50978">
    <property type="entry name" value="WD40 repeat-like"/>
    <property type="match status" value="1"/>
</dbReference>
<evidence type="ECO:0000256" key="5">
    <source>
        <dbReference type="ARBA" id="ARBA00023069"/>
    </source>
</evidence>
<evidence type="ECO:0000256" key="2">
    <source>
        <dbReference type="ARBA" id="ARBA00022574"/>
    </source>
</evidence>
<feature type="coiled-coil region" evidence="8">
    <location>
        <begin position="1055"/>
        <end position="1082"/>
    </location>
</feature>
<dbReference type="STRING" id="312017.I7LVZ7"/>
<feature type="compositionally biased region" description="Basic and acidic residues" evidence="9">
    <location>
        <begin position="635"/>
        <end position="650"/>
    </location>
</feature>
<evidence type="ECO:0000259" key="13">
    <source>
        <dbReference type="Pfam" id="PF24762"/>
    </source>
</evidence>
<dbReference type="Gene3D" id="2.130.10.10">
    <property type="entry name" value="YVTN repeat-like/Quinoprotein amine dehydrogenase"/>
    <property type="match status" value="2"/>
</dbReference>
<organism evidence="14 15">
    <name type="scientific">Tetrahymena thermophila (strain SB210)</name>
    <dbReference type="NCBI Taxonomy" id="312017"/>
    <lineage>
        <taxon>Eukaryota</taxon>
        <taxon>Sar</taxon>
        <taxon>Alveolata</taxon>
        <taxon>Ciliophora</taxon>
        <taxon>Intramacronucleata</taxon>
        <taxon>Oligohymenophorea</taxon>
        <taxon>Hymenostomatida</taxon>
        <taxon>Tetrahymenina</taxon>
        <taxon>Tetrahymenidae</taxon>
        <taxon>Tetrahymena</taxon>
    </lineage>
</organism>
<dbReference type="SUPFAM" id="SSF81901">
    <property type="entry name" value="HCP-like"/>
    <property type="match status" value="1"/>
</dbReference>
<dbReference type="InterPro" id="IPR036322">
    <property type="entry name" value="WD40_repeat_dom_sf"/>
</dbReference>
<dbReference type="GO" id="GO:0030991">
    <property type="term" value="C:intraciliary transport particle A"/>
    <property type="evidence" value="ECO:0007669"/>
    <property type="project" value="TreeGrafter"/>
</dbReference>
<dbReference type="Pfam" id="PF23385">
    <property type="entry name" value="Beta-prop_IFT140_2nd"/>
    <property type="match status" value="1"/>
</dbReference>
<dbReference type="InterPro" id="IPR056156">
    <property type="entry name" value="TPR_IF140_C"/>
</dbReference>
<dbReference type="PANTHER" id="PTHR15722">
    <property type="entry name" value="IFT140/172-RELATED"/>
    <property type="match status" value="1"/>
</dbReference>
<feature type="region of interest" description="Disordered" evidence="9">
    <location>
        <begin position="624"/>
        <end position="650"/>
    </location>
</feature>
<dbReference type="SMART" id="SM00320">
    <property type="entry name" value="WD40"/>
    <property type="match status" value="6"/>
</dbReference>
<dbReference type="InterPro" id="IPR001680">
    <property type="entry name" value="WD40_rpt"/>
</dbReference>
<dbReference type="Pfam" id="PF23383">
    <property type="entry name" value="Beta-prop_IFT140_1st"/>
    <property type="match status" value="2"/>
</dbReference>
<sequence>MSLFSELPLDAGTDEQITQIAVSNVSINPSLAIITPHKILLFNECGEKHDYELSRNIRCTYVQWHPSQPIIALGWETGAITLWSEETKVAKEEPNGHKSEICLIQFNPSGSRMVSADIDGNVTVWRGINIVSQYKKEQSITHAIFCELNIDSKLKSGNLFFFGGKSGVVCLADDANHCSDVCKVGGSIKSLLFYEKENSVIIITSTLLLVMFKISTSVKTGPSKRVKLSISGDPQKLQSIWIGSCLLATCSHENMLRMWHLDQDDNYVLTLHQLAQQTQTQQGAATVIQSTNTNDQITSIQYEKRGKVLVAGTREGRIIFWKNLSIGSESPLDVDEWKMLPYVSVRQGVNSIAVGQNNGLIAVQYGNQISLVQETVINGKMTDQVRLLQSSANTIKIYINNDISNQVLHFQSKGNIKGLDCNDQFMLLWTSKTIEIHEIIINPKESQTKLVASIQEKCLRSVIHKENIILVNDMELNVLNFKGIQKQNLKFSESEGKILNVNVLNNHLIMWTSNNYIRLFDISRREVKQIGVTRRFENSQGQLGQIRYCAVNSDGSKIVITADQRGKSGPQADNKFYIYDVQTDNFLLYEMPAKCIPLQPYCDRKDRKFFGISCIINKNIQQEKNADENNDENEDNKSDKSRNEDDDEKDKSNLEFYTFFVTSENGIRKQDQYQLESSIEAVFAIDIPKLYFIKRNKKTNSSGQNYKIVEKYLNDFVGLEKIDNQIKEAIMNFSFYLTMDNLDEAYKSVKQIQNPSIWEKMASMCVKTKRIDVAEICLGNMRFARGSKAIREQKKEPELDAQLAMVAIQLNMKDEAVKLYEQSKRYDLYNKMLQAEGNWEKAIQISENHDRINLKNTYYRTAQMYEVSNNYEQAILYYEKSGTHVKEVPRMLLEAGQTEQLERYIIDKNEKPLFKWWAQYLESNYRIELAVKFYRQSEDYDQMVRLFLTKNDVQTASSICSETNNSAACYILAKYLEMNGQIPEAIQYYWKSQHYTQAVRLAREKGMDNEVMSISLQGPNQVKLQSAAYFEEKGFKQKAVELYKKGGNLIKAYNLAQEEKLYDEAKQIARQIEQEEDQRNKKRDPNDLAGIIDDFIEKGQPERAVPLMIKAKQFERAIETCIRFNIPITQDLVDKIIPTEPAKNAAEENKRKELMKLIADTSIKQGDYRLSSKLYTKLGNQVEAMKCLINLGAIDEVVNYATMARMPQLYILAGNFLQTTDWHKNPQLMKHIITFYNKAKAYDNLAGFFDACSSVEIDEYRDYEKAAAALNEALKHAKKSTSESRDFRIEQLETKLNLVQKFVQARALFSSDPQQMKQICEDLLAQPGIDQSVRSGDIYAQIIEYYYQVKNFSQAFDYIKKMQQKRIILAPYLDQEMLQQILESQGVSLNSKNKNNDDEFIEEDVPE</sequence>